<evidence type="ECO:0000313" key="3">
    <source>
        <dbReference type="Proteomes" id="UP000270296"/>
    </source>
</evidence>
<dbReference type="AlphaFoldDB" id="A0A183ICG5"/>
<dbReference type="Gene3D" id="1.10.8.1170">
    <property type="match status" value="1"/>
</dbReference>
<name>A0A183ICG5_9BILA</name>
<organism evidence="4">
    <name type="scientific">Soboliphyme baturini</name>
    <dbReference type="NCBI Taxonomy" id="241478"/>
    <lineage>
        <taxon>Eukaryota</taxon>
        <taxon>Metazoa</taxon>
        <taxon>Ecdysozoa</taxon>
        <taxon>Nematoda</taxon>
        <taxon>Enoplea</taxon>
        <taxon>Dorylaimia</taxon>
        <taxon>Dioctophymatida</taxon>
        <taxon>Dioctophymatoidea</taxon>
        <taxon>Soboliphymatidae</taxon>
        <taxon>Soboliphyme</taxon>
    </lineage>
</organism>
<dbReference type="EMBL" id="UZAM01006784">
    <property type="protein sequence ID" value="VDO93933.1"/>
    <property type="molecule type" value="Genomic_DNA"/>
</dbReference>
<dbReference type="Proteomes" id="UP000270296">
    <property type="component" value="Unassembled WGS sequence"/>
</dbReference>
<reference evidence="2 3" key="2">
    <citation type="submission" date="2018-11" db="EMBL/GenBank/DDBJ databases">
        <authorList>
            <consortium name="Pathogen Informatics"/>
        </authorList>
    </citation>
    <scope>NUCLEOTIDE SEQUENCE [LARGE SCALE GENOMIC DNA]</scope>
</reference>
<keyword evidence="1" id="KW-1133">Transmembrane helix</keyword>
<feature type="transmembrane region" description="Helical" evidence="1">
    <location>
        <begin position="27"/>
        <end position="45"/>
    </location>
</feature>
<sequence length="142" mass="16032">MKAYSWLEGGGSGGGSGGCYIGCSSKLVRLVVVIVVVIVVVRVYFYGARGGGGDDGWVDWIKIKRRRRRRRRYLGRRIVGGCPRPLLNMFRLATSSSRRRSARCSPHIALNTEPRRDHIVTAMRLPTHRLFARPVYFKAISR</sequence>
<dbReference type="PROSITE" id="PS51257">
    <property type="entry name" value="PROKAR_LIPOPROTEIN"/>
    <property type="match status" value="1"/>
</dbReference>
<accession>A0A183ICG5</accession>
<protein>
    <submittedName>
        <fullName evidence="4">Transmembrane protein</fullName>
    </submittedName>
</protein>
<keyword evidence="1" id="KW-0472">Membrane</keyword>
<evidence type="ECO:0000256" key="1">
    <source>
        <dbReference type="SAM" id="Phobius"/>
    </source>
</evidence>
<keyword evidence="1" id="KW-0812">Transmembrane</keyword>
<reference evidence="4" key="1">
    <citation type="submission" date="2016-06" db="UniProtKB">
        <authorList>
            <consortium name="WormBaseParasite"/>
        </authorList>
    </citation>
    <scope>IDENTIFICATION</scope>
</reference>
<dbReference type="WBParaSite" id="SBAD_0000136601-mRNA-1">
    <property type="protein sequence ID" value="SBAD_0000136601-mRNA-1"/>
    <property type="gene ID" value="SBAD_0000136601"/>
</dbReference>
<evidence type="ECO:0000313" key="2">
    <source>
        <dbReference type="EMBL" id="VDO93933.1"/>
    </source>
</evidence>
<evidence type="ECO:0000313" key="4">
    <source>
        <dbReference type="WBParaSite" id="SBAD_0000136601-mRNA-1"/>
    </source>
</evidence>
<proteinExistence type="predicted"/>
<keyword evidence="3" id="KW-1185">Reference proteome</keyword>
<gene>
    <name evidence="2" type="ORF">SBAD_LOCUS1309</name>
</gene>